<organism evidence="2 3">
    <name type="scientific">Helcobacillus massiliensis</name>
    <dbReference type="NCBI Taxonomy" id="521392"/>
    <lineage>
        <taxon>Bacteria</taxon>
        <taxon>Bacillati</taxon>
        <taxon>Actinomycetota</taxon>
        <taxon>Actinomycetes</taxon>
        <taxon>Micrococcales</taxon>
        <taxon>Dermabacteraceae</taxon>
        <taxon>Helcobacillus</taxon>
    </lineage>
</organism>
<dbReference type="GO" id="GO:0030655">
    <property type="term" value="P:beta-lactam antibiotic catabolic process"/>
    <property type="evidence" value="ECO:0007669"/>
    <property type="project" value="InterPro"/>
</dbReference>
<sequence>MSTPEPAASPLPTAAAPTERAVAVCAVRADGSVITEDRADRPFYAASTIKLLVLLATLRASDAGALDLDAVVPATRTFTGHDGEPFTLDGDHLDPTHPAEGAPVMVRDLALRMIDRSSNEATNHLMGLLPNGAVAREIEALALTGTRLERQIGDASALAAGLTNETTPRDLTVMLRALVSEAPVGTAAALSPASRELAVQALDAQQIRIISVGVTDGFRCGSKSGWVPGFRHDAAWIRPAAGLDAGVVIAVMTQGFASEDEADEAIRAAAKQSVPGTF</sequence>
<dbReference type="EC" id="3.5.2.6" evidence="2"/>
<dbReference type="SUPFAM" id="SSF56601">
    <property type="entry name" value="beta-lactamase/transpeptidase-like"/>
    <property type="match status" value="1"/>
</dbReference>
<dbReference type="GO" id="GO:0046677">
    <property type="term" value="P:response to antibiotic"/>
    <property type="evidence" value="ECO:0007669"/>
    <property type="project" value="InterPro"/>
</dbReference>
<dbReference type="PANTHER" id="PTHR35333:SF3">
    <property type="entry name" value="BETA-LACTAMASE-TYPE TRANSPEPTIDASE FOLD CONTAINING PROTEIN"/>
    <property type="match status" value="1"/>
</dbReference>
<dbReference type="EMBL" id="JACHWP010000010">
    <property type="protein sequence ID" value="MBB3023719.1"/>
    <property type="molecule type" value="Genomic_DNA"/>
</dbReference>
<dbReference type="InterPro" id="IPR000871">
    <property type="entry name" value="Beta-lactam_class-A"/>
</dbReference>
<protein>
    <submittedName>
        <fullName evidence="2">Beta-lactamase class A</fullName>
        <ecNumber evidence="2">3.5.2.6</ecNumber>
    </submittedName>
</protein>
<dbReference type="InterPro" id="IPR045155">
    <property type="entry name" value="Beta-lactam_cat"/>
</dbReference>
<accession>A0A839QY33</accession>
<evidence type="ECO:0000313" key="2">
    <source>
        <dbReference type="EMBL" id="MBB3023719.1"/>
    </source>
</evidence>
<evidence type="ECO:0000313" key="3">
    <source>
        <dbReference type="Proteomes" id="UP000568050"/>
    </source>
</evidence>
<dbReference type="InterPro" id="IPR012338">
    <property type="entry name" value="Beta-lactam/transpept-like"/>
</dbReference>
<comment type="caution">
    <text evidence="2">The sequence shown here is derived from an EMBL/GenBank/DDBJ whole genome shotgun (WGS) entry which is preliminary data.</text>
</comment>
<proteinExistence type="predicted"/>
<dbReference type="Proteomes" id="UP000568050">
    <property type="component" value="Unassembled WGS sequence"/>
</dbReference>
<keyword evidence="3" id="KW-1185">Reference proteome</keyword>
<name>A0A839QY33_9MICO</name>
<dbReference type="AlphaFoldDB" id="A0A839QY33"/>
<gene>
    <name evidence="2" type="ORF">FHX50_002020</name>
</gene>
<dbReference type="PANTHER" id="PTHR35333">
    <property type="entry name" value="BETA-LACTAMASE"/>
    <property type="match status" value="1"/>
</dbReference>
<keyword evidence="2" id="KW-0378">Hydrolase</keyword>
<dbReference type="GO" id="GO:0008800">
    <property type="term" value="F:beta-lactamase activity"/>
    <property type="evidence" value="ECO:0007669"/>
    <property type="project" value="UniProtKB-EC"/>
</dbReference>
<reference evidence="2 3" key="1">
    <citation type="submission" date="2020-08" db="EMBL/GenBank/DDBJ databases">
        <title>Sequencing the genomes of 1000 actinobacteria strains.</title>
        <authorList>
            <person name="Klenk H.-P."/>
        </authorList>
    </citation>
    <scope>NUCLEOTIDE SEQUENCE [LARGE SCALE GENOMIC DNA]</scope>
    <source>
        <strain evidence="2 3">DSM 23040</strain>
    </source>
</reference>
<feature type="domain" description="Beta-lactamase class A catalytic" evidence="1">
    <location>
        <begin position="38"/>
        <end position="253"/>
    </location>
</feature>
<evidence type="ECO:0000259" key="1">
    <source>
        <dbReference type="Pfam" id="PF13354"/>
    </source>
</evidence>
<dbReference type="RefSeq" id="WP_183377062.1">
    <property type="nucleotide sequence ID" value="NZ_CBCSFZ010000039.1"/>
</dbReference>
<dbReference type="Pfam" id="PF13354">
    <property type="entry name" value="Beta-lactamase2"/>
    <property type="match status" value="1"/>
</dbReference>
<dbReference type="Gene3D" id="3.40.710.10">
    <property type="entry name" value="DD-peptidase/beta-lactamase superfamily"/>
    <property type="match status" value="1"/>
</dbReference>